<reference evidence="2 3" key="1">
    <citation type="submission" date="2019-04" db="EMBL/GenBank/DDBJ databases">
        <title>Pedobacter sp. AR-2-6 sp. nov., isolated from Arctic soil.</title>
        <authorList>
            <person name="Dahal R.H."/>
            <person name="Kim D.-U."/>
        </authorList>
    </citation>
    <scope>NUCLEOTIDE SEQUENCE [LARGE SCALE GENOMIC DNA]</scope>
    <source>
        <strain evidence="2 3">AR-2-6</strain>
    </source>
</reference>
<dbReference type="EMBL" id="SWBO01000004">
    <property type="protein sequence ID" value="TKC01356.1"/>
    <property type="molecule type" value="Genomic_DNA"/>
</dbReference>
<evidence type="ECO:0000313" key="2">
    <source>
        <dbReference type="EMBL" id="TKC01356.1"/>
    </source>
</evidence>
<sequence>MHAKIGSKLSLSQLKVQTSELQNLYKPVFYRLANLSDKEELENLLNKHQNLQVYDYIHAQVEELIKCLHPTIVFSPPTEFKKKVEEKFGLTPSDEYGVWVYYPWAQKLVHLLDEHEFAIVRTNRNKHKITDKEQEILAKKKIGVMGLSVGQSVSLTLAMERGFGELRIADFDELDLSNINRIRTGVYNLKIKKTVIVAREIAEIDPFLNVVCFEDGITEENLAVFLTGNGNLDLLIDECDSFDIKINARNKAKSLGIPVLMEGSDRGTIDIERFDLEPNRPVLHGMVEHLDMSKYKSLSTMEEKIPYITAVTGIETLSMRMKASAIELMATISTWPQLASAVTFGGGITADLSRKILLGHLNVSGRFFIDMDELISDPVKTTSITEKSTITTPLQTKEIENFIESNQSAFEKSDYQMPLAILENIIANGNKAPSGGNSQPWRWHFQNGLLHLFLEPSAAEAYLDPQHISSYLSLGTAIENVILAAAANNLEAVYHLTPQLESNHIAYISFKPDYQINKVQETLAAQINKRHTNRKITPRTEIDQTAIETLNILTQSIEGAKLKWITNPAIIKQIGETATLTDLLRMFIPEAHEDFITREMRWSLDEVTKTEDGIGIHTLDLNNNDQVGIRLLKDKNMVAFLKQINGGSGFKRLTMSQFMSSSAIGLITMPNGEMSSYIKAGIAAQKMWLGATSLDLQIHPVNVPLIFFYKNSVENSLPIPLEVKAQLTQAENNFKQIFELNNNEQATFMFRIFNASPSPERTIRKLISKTFSIGRA</sequence>
<gene>
    <name evidence="2" type="ORF">FA045_08955</name>
</gene>
<evidence type="ECO:0000313" key="3">
    <source>
        <dbReference type="Proteomes" id="UP000310477"/>
    </source>
</evidence>
<proteinExistence type="predicted"/>
<dbReference type="GO" id="GO:0016491">
    <property type="term" value="F:oxidoreductase activity"/>
    <property type="evidence" value="ECO:0007669"/>
    <property type="project" value="InterPro"/>
</dbReference>
<dbReference type="RefSeq" id="WP_136876667.1">
    <property type="nucleotide sequence ID" value="NZ_SWBO01000004.1"/>
</dbReference>
<dbReference type="SUPFAM" id="SSF69572">
    <property type="entry name" value="Activating enzymes of the ubiquitin-like proteins"/>
    <property type="match status" value="1"/>
</dbReference>
<dbReference type="NCBIfam" id="NF005901">
    <property type="entry name" value="PRK07877.1"/>
    <property type="match status" value="1"/>
</dbReference>
<dbReference type="Gene3D" id="3.40.50.720">
    <property type="entry name" value="NAD(P)-binding Rossmann-like Domain"/>
    <property type="match status" value="1"/>
</dbReference>
<dbReference type="GO" id="GO:0008641">
    <property type="term" value="F:ubiquitin-like modifier activating enzyme activity"/>
    <property type="evidence" value="ECO:0007669"/>
    <property type="project" value="InterPro"/>
</dbReference>
<dbReference type="Pfam" id="PF00899">
    <property type="entry name" value="ThiF"/>
    <property type="match status" value="1"/>
</dbReference>
<keyword evidence="3" id="KW-1185">Reference proteome</keyword>
<dbReference type="OrthoDB" id="5149792at2"/>
<accession>A0A4U1C9C9</accession>
<name>A0A4U1C9C9_9SPHI</name>
<dbReference type="PANTHER" id="PTHR43267:SF3">
    <property type="entry name" value="THIF PROTEIN"/>
    <property type="match status" value="1"/>
</dbReference>
<dbReference type="InterPro" id="IPR000594">
    <property type="entry name" value="ThiF_NAD_FAD-bd"/>
</dbReference>
<dbReference type="AlphaFoldDB" id="A0A4U1C9C9"/>
<dbReference type="GO" id="GO:0061504">
    <property type="term" value="P:cyclic threonylcarbamoyladenosine biosynthetic process"/>
    <property type="evidence" value="ECO:0007669"/>
    <property type="project" value="TreeGrafter"/>
</dbReference>
<comment type="caution">
    <text evidence="2">The sequence shown here is derived from an EMBL/GenBank/DDBJ whole genome shotgun (WGS) entry which is preliminary data.</text>
</comment>
<dbReference type="InterPro" id="IPR035985">
    <property type="entry name" value="Ubiquitin-activating_enz"/>
</dbReference>
<dbReference type="InterPro" id="IPR045886">
    <property type="entry name" value="ThiF/MoeB/HesA"/>
</dbReference>
<dbReference type="PANTHER" id="PTHR43267">
    <property type="entry name" value="TRNA THREONYLCARBAMOYLADENOSINE DEHYDRATASE"/>
    <property type="match status" value="1"/>
</dbReference>
<dbReference type="Proteomes" id="UP000310477">
    <property type="component" value="Unassembled WGS sequence"/>
</dbReference>
<dbReference type="CDD" id="cd01483">
    <property type="entry name" value="E1_enzyme_family"/>
    <property type="match status" value="1"/>
</dbReference>
<dbReference type="Gene3D" id="3.40.109.10">
    <property type="entry name" value="NADH Oxidase"/>
    <property type="match status" value="2"/>
</dbReference>
<organism evidence="2 3">
    <name type="scientific">Pedobacter cryotolerans</name>
    <dbReference type="NCBI Taxonomy" id="2571270"/>
    <lineage>
        <taxon>Bacteria</taxon>
        <taxon>Pseudomonadati</taxon>
        <taxon>Bacteroidota</taxon>
        <taxon>Sphingobacteriia</taxon>
        <taxon>Sphingobacteriales</taxon>
        <taxon>Sphingobacteriaceae</taxon>
        <taxon>Pedobacter</taxon>
    </lineage>
</organism>
<dbReference type="InterPro" id="IPR000415">
    <property type="entry name" value="Nitroreductase-like"/>
</dbReference>
<protein>
    <submittedName>
        <fullName evidence="2">Rv1355c family protein</fullName>
    </submittedName>
</protein>
<dbReference type="GO" id="GO:0061503">
    <property type="term" value="F:tRNA threonylcarbamoyladenosine dehydratase"/>
    <property type="evidence" value="ECO:0007669"/>
    <property type="project" value="TreeGrafter"/>
</dbReference>
<feature type="domain" description="THIF-type NAD/FAD binding fold" evidence="1">
    <location>
        <begin position="128"/>
        <end position="360"/>
    </location>
</feature>
<dbReference type="SUPFAM" id="SSF55469">
    <property type="entry name" value="FMN-dependent nitroreductase-like"/>
    <property type="match status" value="2"/>
</dbReference>
<evidence type="ECO:0000259" key="1">
    <source>
        <dbReference type="Pfam" id="PF00899"/>
    </source>
</evidence>